<comment type="caution">
    <text evidence="3">The sequence shown here is derived from an EMBL/GenBank/DDBJ whole genome shotgun (WGS) entry which is preliminary data.</text>
</comment>
<evidence type="ECO:0000256" key="2">
    <source>
        <dbReference type="SAM" id="Coils"/>
    </source>
</evidence>
<evidence type="ECO:0000313" key="3">
    <source>
        <dbReference type="EMBL" id="CAF1224600.1"/>
    </source>
</evidence>
<dbReference type="Pfam" id="PF03357">
    <property type="entry name" value="Snf7"/>
    <property type="match status" value="1"/>
</dbReference>
<dbReference type="GO" id="GO:0007034">
    <property type="term" value="P:vacuolar transport"/>
    <property type="evidence" value="ECO:0007669"/>
    <property type="project" value="InterPro"/>
</dbReference>
<accession>A0A814Y392</accession>
<keyword evidence="5" id="KW-1185">Reference proteome</keyword>
<gene>
    <name evidence="3" type="ORF">GPM918_LOCUS24861</name>
    <name evidence="4" type="ORF">SRO942_LOCUS24864</name>
</gene>
<name>A0A814Y392_9BILA</name>
<dbReference type="Proteomes" id="UP000681722">
    <property type="component" value="Unassembled WGS sequence"/>
</dbReference>
<dbReference type="EMBL" id="CAJNOQ010009419">
    <property type="protein sequence ID" value="CAF1224600.1"/>
    <property type="molecule type" value="Genomic_DNA"/>
</dbReference>
<dbReference type="OrthoDB" id="10252926at2759"/>
<evidence type="ECO:0000313" key="4">
    <source>
        <dbReference type="EMBL" id="CAF3987628.1"/>
    </source>
</evidence>
<dbReference type="PANTHER" id="PTHR10476">
    <property type="entry name" value="CHARGED MULTIVESICULAR BODY PROTEIN"/>
    <property type="match status" value="1"/>
</dbReference>
<dbReference type="EMBL" id="CAJOBC010009422">
    <property type="protein sequence ID" value="CAF3987628.1"/>
    <property type="molecule type" value="Genomic_DNA"/>
</dbReference>
<comment type="similarity">
    <text evidence="1">Belongs to the SNF7 family.</text>
</comment>
<reference evidence="3" key="1">
    <citation type="submission" date="2021-02" db="EMBL/GenBank/DDBJ databases">
        <authorList>
            <person name="Nowell W R."/>
        </authorList>
    </citation>
    <scope>NUCLEOTIDE SEQUENCE</scope>
</reference>
<dbReference type="Gene3D" id="6.10.140.1230">
    <property type="match status" value="1"/>
</dbReference>
<dbReference type="InterPro" id="IPR005024">
    <property type="entry name" value="Snf7_fam"/>
</dbReference>
<dbReference type="Proteomes" id="UP000663829">
    <property type="component" value="Unassembled WGS sequence"/>
</dbReference>
<dbReference type="AlphaFoldDB" id="A0A814Y392"/>
<proteinExistence type="inferred from homology"/>
<organism evidence="3 5">
    <name type="scientific">Didymodactylos carnosus</name>
    <dbReference type="NCBI Taxonomy" id="1234261"/>
    <lineage>
        <taxon>Eukaryota</taxon>
        <taxon>Metazoa</taxon>
        <taxon>Spiralia</taxon>
        <taxon>Gnathifera</taxon>
        <taxon>Rotifera</taxon>
        <taxon>Eurotatoria</taxon>
        <taxon>Bdelloidea</taxon>
        <taxon>Philodinida</taxon>
        <taxon>Philodinidae</taxon>
        <taxon>Didymodactylos</taxon>
    </lineage>
</organism>
<keyword evidence="2" id="KW-0175">Coiled coil</keyword>
<sequence length="235" mass="26510">MECSIPEFQKGKPCPNKTNANLFHTKTPKEIARENKREITRARRELQRETQRLQTNQRQQENEIRKLAAKGEQKALRQYAKNIVKTRNQLNKISQMDATLSALESEITTITTNQTMADVMVKTTRTLERINKMIPLQGFQQTMMKYEKNKEMNEIKQEMMEDAMDSAFDGEADEAETDQLVDQVLGELNINIASQMPSVQSGPIAAGGARAAAQPQAVSTADADLAARLDALRRN</sequence>
<protein>
    <submittedName>
        <fullName evidence="3">Uncharacterized protein</fullName>
    </submittedName>
</protein>
<evidence type="ECO:0000313" key="5">
    <source>
        <dbReference type="Proteomes" id="UP000663829"/>
    </source>
</evidence>
<evidence type="ECO:0000256" key="1">
    <source>
        <dbReference type="ARBA" id="ARBA00006190"/>
    </source>
</evidence>
<feature type="coiled-coil region" evidence="2">
    <location>
        <begin position="29"/>
        <end position="96"/>
    </location>
</feature>